<dbReference type="Gene3D" id="1.10.390.10">
    <property type="entry name" value="Neutral Protease Domain 2"/>
    <property type="match status" value="1"/>
</dbReference>
<evidence type="ECO:0000256" key="8">
    <source>
        <dbReference type="ARBA" id="ARBA00023145"/>
    </source>
</evidence>
<dbReference type="InterPro" id="IPR050728">
    <property type="entry name" value="Zinc_Metalloprotease_M4"/>
</dbReference>
<dbReference type="PANTHER" id="PTHR33794:SF1">
    <property type="entry name" value="BACILLOLYSIN"/>
    <property type="match status" value="1"/>
</dbReference>
<keyword evidence="2" id="KW-0645">Protease</keyword>
<evidence type="ECO:0000259" key="12">
    <source>
        <dbReference type="Pfam" id="PF03413"/>
    </source>
</evidence>
<evidence type="ECO:0000256" key="5">
    <source>
        <dbReference type="ARBA" id="ARBA00022801"/>
    </source>
</evidence>
<name>A0A6J4LJD8_9ACTN</name>
<evidence type="ECO:0000256" key="1">
    <source>
        <dbReference type="ARBA" id="ARBA00001947"/>
    </source>
</evidence>
<keyword evidence="8" id="KW-0865">Zymogen</keyword>
<evidence type="ECO:0000256" key="3">
    <source>
        <dbReference type="ARBA" id="ARBA00022723"/>
    </source>
</evidence>
<evidence type="ECO:0000259" key="11">
    <source>
        <dbReference type="Pfam" id="PF02868"/>
    </source>
</evidence>
<dbReference type="Pfam" id="PF02868">
    <property type="entry name" value="Peptidase_M4_C"/>
    <property type="match status" value="1"/>
</dbReference>
<dbReference type="InterPro" id="IPR025711">
    <property type="entry name" value="PepSY"/>
</dbReference>
<keyword evidence="3" id="KW-0479">Metal-binding</keyword>
<dbReference type="GO" id="GO:0004177">
    <property type="term" value="F:aminopeptidase activity"/>
    <property type="evidence" value="ECO:0007669"/>
    <property type="project" value="UniProtKB-KW"/>
</dbReference>
<evidence type="ECO:0000259" key="10">
    <source>
        <dbReference type="Pfam" id="PF01447"/>
    </source>
</evidence>
<keyword evidence="6" id="KW-0862">Zinc</keyword>
<evidence type="ECO:0000313" key="14">
    <source>
        <dbReference type="EMBL" id="CAA9333377.1"/>
    </source>
</evidence>
<dbReference type="GO" id="GO:0006508">
    <property type="term" value="P:proteolysis"/>
    <property type="evidence" value="ECO:0007669"/>
    <property type="project" value="UniProtKB-KW"/>
</dbReference>
<evidence type="ECO:0000256" key="6">
    <source>
        <dbReference type="ARBA" id="ARBA00022833"/>
    </source>
</evidence>
<dbReference type="InterPro" id="IPR011096">
    <property type="entry name" value="FTP_domain"/>
</dbReference>
<evidence type="ECO:0000256" key="4">
    <source>
        <dbReference type="ARBA" id="ARBA00022729"/>
    </source>
</evidence>
<dbReference type="GO" id="GO:0004222">
    <property type="term" value="F:metalloendopeptidase activity"/>
    <property type="evidence" value="ECO:0007669"/>
    <property type="project" value="InterPro"/>
</dbReference>
<feature type="domain" description="Peptidase M4" evidence="10">
    <location>
        <begin position="220"/>
        <end position="346"/>
    </location>
</feature>
<dbReference type="Gene3D" id="3.10.170.10">
    <property type="match status" value="1"/>
</dbReference>
<dbReference type="InterPro" id="IPR013856">
    <property type="entry name" value="Peptidase_M4_domain"/>
</dbReference>
<dbReference type="AlphaFoldDB" id="A0A6J4LJD8"/>
<evidence type="ECO:0000259" key="13">
    <source>
        <dbReference type="Pfam" id="PF07504"/>
    </source>
</evidence>
<feature type="domain" description="FTP" evidence="13">
    <location>
        <begin position="88"/>
        <end position="120"/>
    </location>
</feature>
<protein>
    <submittedName>
        <fullName evidence="14">Aminopeptidase Y (Arg, Lys, Leu preference)</fullName>
        <ecNumber evidence="14">3.4.11.15</ecNumber>
    </submittedName>
</protein>
<dbReference type="PANTHER" id="PTHR33794">
    <property type="entry name" value="BACILLOLYSIN"/>
    <property type="match status" value="1"/>
</dbReference>
<gene>
    <name evidence="14" type="ORF">AVDCRST_MAG34-401</name>
</gene>
<feature type="domain" description="Peptidase M4 C-terminal" evidence="11">
    <location>
        <begin position="361"/>
        <end position="518"/>
    </location>
</feature>
<evidence type="ECO:0000256" key="2">
    <source>
        <dbReference type="ARBA" id="ARBA00022670"/>
    </source>
</evidence>
<keyword evidence="5 14" id="KW-0378">Hydrolase</keyword>
<accession>A0A6J4LJD8</accession>
<keyword evidence="7" id="KW-0482">Metalloprotease</keyword>
<dbReference type="InterPro" id="IPR027268">
    <property type="entry name" value="Peptidase_M4/M1_CTD_sf"/>
</dbReference>
<dbReference type="SUPFAM" id="SSF55486">
    <property type="entry name" value="Metalloproteases ('zincins'), catalytic domain"/>
    <property type="match status" value="1"/>
</dbReference>
<dbReference type="Pfam" id="PF03413">
    <property type="entry name" value="PepSY"/>
    <property type="match status" value="1"/>
</dbReference>
<sequence>MLKVSRATRAFGAGAVAALLTLVGLTAPSDAAVGPSPRGSAEVRRLAGTGDPTGLAEAAAHELLGDRPPALHPGPFDGYHQQPSIATPEGLVYVPYLRSYRGVRVVGGDFVVVADTDGTILGTSVAQRRPVRLPTTRPALSRSRAAAVARQQLGARTGETTASELVVLQQGGSHLTYESTVSTDAGPRLRVYVDASSGEVLRRDDLVVHGTGRPGYSGPSPVALDTSKLLTGFSLRDPSHPGLACGVQGGATVLTGSDDAWGNGAATNKETGCVDALFAAQEQQRMLLAWFGRPGVKATGGSYPIKVGLDAVDAYFDYNKVNLGHNEAGDWLGSIDVVAHELGHGVDHNTPGGISWAGTTEFVADAFATMTEFYSDQGARYDPPDYVIGEEVDIFGDGPVRYMYRPSLAGDPNCFSASVPNMEMHAASGPGNHWFFLAAEGSTGATGQPASPTCNRAEVSGIGIIKVSKILYHAMLTKTSAASYPKYRLWTITAAKRLYPGSCRPLKAVRAAWNAVSVPRQPGEPLC</sequence>
<dbReference type="Pfam" id="PF07504">
    <property type="entry name" value="FTP"/>
    <property type="match status" value="1"/>
</dbReference>
<evidence type="ECO:0000256" key="7">
    <source>
        <dbReference type="ARBA" id="ARBA00023049"/>
    </source>
</evidence>
<dbReference type="EMBL" id="CADCUI010000009">
    <property type="protein sequence ID" value="CAA9333377.1"/>
    <property type="molecule type" value="Genomic_DNA"/>
</dbReference>
<feature type="signal peptide" evidence="9">
    <location>
        <begin position="1"/>
        <end position="31"/>
    </location>
</feature>
<dbReference type="Pfam" id="PF01447">
    <property type="entry name" value="Peptidase_M4"/>
    <property type="match status" value="1"/>
</dbReference>
<dbReference type="InterPro" id="IPR001570">
    <property type="entry name" value="Peptidase_M4_C_domain"/>
</dbReference>
<reference evidence="14" key="1">
    <citation type="submission" date="2020-02" db="EMBL/GenBank/DDBJ databases">
        <authorList>
            <person name="Meier V. D."/>
        </authorList>
    </citation>
    <scope>NUCLEOTIDE SEQUENCE</scope>
    <source>
        <strain evidence="14">AVDCRST_MAG34</strain>
    </source>
</reference>
<keyword evidence="4 9" id="KW-0732">Signal</keyword>
<proteinExistence type="predicted"/>
<dbReference type="GO" id="GO:0046872">
    <property type="term" value="F:metal ion binding"/>
    <property type="evidence" value="ECO:0007669"/>
    <property type="project" value="UniProtKB-KW"/>
</dbReference>
<keyword evidence="14" id="KW-0031">Aminopeptidase</keyword>
<feature type="domain" description="PepSY" evidence="12">
    <location>
        <begin position="140"/>
        <end position="202"/>
    </location>
</feature>
<evidence type="ECO:0000256" key="9">
    <source>
        <dbReference type="SAM" id="SignalP"/>
    </source>
</evidence>
<comment type="cofactor">
    <cofactor evidence="1">
        <name>Zn(2+)</name>
        <dbReference type="ChEBI" id="CHEBI:29105"/>
    </cofactor>
</comment>
<feature type="chain" id="PRO_5026935386" evidence="9">
    <location>
        <begin position="32"/>
        <end position="527"/>
    </location>
</feature>
<dbReference type="EC" id="3.4.11.15" evidence="14"/>
<organism evidence="14">
    <name type="scientific">uncultured Nocardioidaceae bacterium</name>
    <dbReference type="NCBI Taxonomy" id="253824"/>
    <lineage>
        <taxon>Bacteria</taxon>
        <taxon>Bacillati</taxon>
        <taxon>Actinomycetota</taxon>
        <taxon>Actinomycetes</taxon>
        <taxon>Propionibacteriales</taxon>
        <taxon>Nocardioidaceae</taxon>
        <taxon>environmental samples</taxon>
    </lineage>
</organism>